<evidence type="ECO:0000256" key="5">
    <source>
        <dbReference type="ARBA" id="ARBA00022475"/>
    </source>
</evidence>
<dbReference type="InterPro" id="IPR035906">
    <property type="entry name" value="MetI-like_sf"/>
</dbReference>
<evidence type="ECO:0000256" key="9">
    <source>
        <dbReference type="ARBA" id="ARBA00023136"/>
    </source>
</evidence>
<dbReference type="PROSITE" id="PS50928">
    <property type="entry name" value="ABC_TM1"/>
    <property type="match status" value="1"/>
</dbReference>
<keyword evidence="14" id="KW-1185">Reference proteome</keyword>
<dbReference type="InterPro" id="IPR000515">
    <property type="entry name" value="MetI-like"/>
</dbReference>
<evidence type="ECO:0000256" key="10">
    <source>
        <dbReference type="ARBA" id="ARBA00041109"/>
    </source>
</evidence>
<comment type="function">
    <text evidence="1">Part of the ABC transporter complex MalEFGK involved in maltose/maltodextrin import. Probably responsible for the translocation of the substrate across the membrane.</text>
</comment>
<feature type="domain" description="ABC transmembrane type-1" evidence="12">
    <location>
        <begin position="82"/>
        <end position="273"/>
    </location>
</feature>
<dbReference type="EMBL" id="JBAKIA010000012">
    <property type="protein sequence ID" value="MEJ8475692.1"/>
    <property type="molecule type" value="Genomic_DNA"/>
</dbReference>
<accession>A0ABU8TP42</accession>
<evidence type="ECO:0000256" key="8">
    <source>
        <dbReference type="ARBA" id="ARBA00022989"/>
    </source>
</evidence>
<dbReference type="Proteomes" id="UP001385499">
    <property type="component" value="Unassembled WGS sequence"/>
</dbReference>
<evidence type="ECO:0000256" key="3">
    <source>
        <dbReference type="ARBA" id="ARBA00009047"/>
    </source>
</evidence>
<dbReference type="CDD" id="cd06261">
    <property type="entry name" value="TM_PBP2"/>
    <property type="match status" value="1"/>
</dbReference>
<dbReference type="InterPro" id="IPR050901">
    <property type="entry name" value="BP-dep_ABC_trans_perm"/>
</dbReference>
<feature type="transmembrane region" description="Helical" evidence="11">
    <location>
        <begin position="16"/>
        <end position="38"/>
    </location>
</feature>
<protein>
    <recommendedName>
        <fullName evidence="10">Maltose/maltodextrin transport system permease protein MalG</fullName>
    </recommendedName>
</protein>
<feature type="transmembrane region" description="Helical" evidence="11">
    <location>
        <begin position="252"/>
        <end position="273"/>
    </location>
</feature>
<keyword evidence="8 11" id="KW-1133">Transmembrane helix</keyword>
<feature type="transmembrane region" description="Helical" evidence="11">
    <location>
        <begin position="86"/>
        <end position="107"/>
    </location>
</feature>
<organism evidence="13 14">
    <name type="scientific">Roseibium algae</name>
    <dbReference type="NCBI Taxonomy" id="3123038"/>
    <lineage>
        <taxon>Bacteria</taxon>
        <taxon>Pseudomonadati</taxon>
        <taxon>Pseudomonadota</taxon>
        <taxon>Alphaproteobacteria</taxon>
        <taxon>Hyphomicrobiales</taxon>
        <taxon>Stappiaceae</taxon>
        <taxon>Roseibium</taxon>
    </lineage>
</organism>
<keyword evidence="6" id="KW-0762">Sugar transport</keyword>
<feature type="transmembrane region" description="Helical" evidence="11">
    <location>
        <begin position="119"/>
        <end position="144"/>
    </location>
</feature>
<keyword evidence="5" id="KW-1003">Cell membrane</keyword>
<evidence type="ECO:0000256" key="2">
    <source>
        <dbReference type="ARBA" id="ARBA00004651"/>
    </source>
</evidence>
<evidence type="ECO:0000313" key="14">
    <source>
        <dbReference type="Proteomes" id="UP001385499"/>
    </source>
</evidence>
<evidence type="ECO:0000256" key="1">
    <source>
        <dbReference type="ARBA" id="ARBA00002264"/>
    </source>
</evidence>
<evidence type="ECO:0000313" key="13">
    <source>
        <dbReference type="EMBL" id="MEJ8475692.1"/>
    </source>
</evidence>
<evidence type="ECO:0000256" key="11">
    <source>
        <dbReference type="RuleBase" id="RU363032"/>
    </source>
</evidence>
<feature type="transmembrane region" description="Helical" evidence="11">
    <location>
        <begin position="150"/>
        <end position="169"/>
    </location>
</feature>
<evidence type="ECO:0000259" key="12">
    <source>
        <dbReference type="PROSITE" id="PS50928"/>
    </source>
</evidence>
<evidence type="ECO:0000256" key="4">
    <source>
        <dbReference type="ARBA" id="ARBA00022448"/>
    </source>
</evidence>
<dbReference type="PANTHER" id="PTHR32243">
    <property type="entry name" value="MALTOSE TRANSPORT SYSTEM PERMEASE-RELATED"/>
    <property type="match status" value="1"/>
</dbReference>
<dbReference type="Gene3D" id="1.10.3720.10">
    <property type="entry name" value="MetI-like"/>
    <property type="match status" value="1"/>
</dbReference>
<proteinExistence type="inferred from homology"/>
<comment type="caution">
    <text evidence="13">The sequence shown here is derived from an EMBL/GenBank/DDBJ whole genome shotgun (WGS) entry which is preliminary data.</text>
</comment>
<dbReference type="Pfam" id="PF00528">
    <property type="entry name" value="BPD_transp_1"/>
    <property type="match status" value="1"/>
</dbReference>
<gene>
    <name evidence="13" type="ORF">V6575_16485</name>
</gene>
<dbReference type="SUPFAM" id="SSF161098">
    <property type="entry name" value="MetI-like"/>
    <property type="match status" value="1"/>
</dbReference>
<keyword evidence="4 11" id="KW-0813">Transport</keyword>
<feature type="transmembrane region" description="Helical" evidence="11">
    <location>
        <begin position="201"/>
        <end position="219"/>
    </location>
</feature>
<keyword evidence="7 11" id="KW-0812">Transmembrane</keyword>
<evidence type="ECO:0000256" key="7">
    <source>
        <dbReference type="ARBA" id="ARBA00022692"/>
    </source>
</evidence>
<comment type="subcellular location">
    <subcellularLocation>
        <location evidence="2 11">Cell membrane</location>
        <topology evidence="2 11">Multi-pass membrane protein</topology>
    </subcellularLocation>
</comment>
<evidence type="ECO:0000256" key="6">
    <source>
        <dbReference type="ARBA" id="ARBA00022597"/>
    </source>
</evidence>
<dbReference type="PANTHER" id="PTHR32243:SF50">
    <property type="entry name" value="MALTOSE_MALTODEXTRIN TRANSPORT SYSTEM PERMEASE PROTEIN MALG"/>
    <property type="match status" value="1"/>
</dbReference>
<name>A0ABU8TP42_9HYPH</name>
<comment type="similarity">
    <text evidence="3">Belongs to the binding-protein-dependent transport system permease family. MalFG subfamily.</text>
</comment>
<reference evidence="13 14" key="1">
    <citation type="submission" date="2024-02" db="EMBL/GenBank/DDBJ databases">
        <title>Roseibium algae sp. nov., isolated from marine alga (Grateloupia sp.), showing potential in myo-inositol conversion.</title>
        <authorList>
            <person name="Wang Y."/>
        </authorList>
    </citation>
    <scope>NUCLEOTIDE SEQUENCE [LARGE SCALE GENOMIC DNA]</scope>
    <source>
        <strain evidence="13 14">H3510</strain>
    </source>
</reference>
<sequence length="288" mass="31641">MDENRSHRLQANALKIAHLLTLFVAMMIICTPGLWIVLNSFRPTVEIMAKPPVWIPNELNLDHYRAMFGGIGEGGVPVLTYFRNSLIISVTSTIIALLVGMAGGYAFARYRFRGKSAIFIGLMVTRAVPGVALSLPLFIVYARIGIIDTHFGMIITYVAMNVPFTVWLIDGFFRQVPKELAEAAEIDGCTRWQAFWKVEFPVAKAGIASAGIFAFLTSWNEYALASQLTRSVTSKTMPVGLLDFTSEFTLNWGGMCALAVLMIIPALILTFLVQKHLIAGLTFGGVKG</sequence>
<dbReference type="RefSeq" id="WP_340275882.1">
    <property type="nucleotide sequence ID" value="NZ_JBAKIA010000012.1"/>
</dbReference>
<keyword evidence="9 11" id="KW-0472">Membrane</keyword>